<proteinExistence type="predicted"/>
<feature type="non-terminal residue" evidence="1">
    <location>
        <position position="18"/>
    </location>
</feature>
<evidence type="ECO:0000313" key="1">
    <source>
        <dbReference type="EMBL" id="GFT52957.1"/>
    </source>
</evidence>
<name>A0A8X6P991_NEPPI</name>
<sequence length="18" mass="1931">GERADARSSLRVDDVDIG</sequence>
<gene>
    <name evidence="1" type="ORF">NPIL_603641</name>
</gene>
<dbReference type="AlphaFoldDB" id="A0A8X6P991"/>
<protein>
    <submittedName>
        <fullName evidence="1">Uncharacterized protein</fullName>
    </submittedName>
</protein>
<dbReference type="Proteomes" id="UP000887013">
    <property type="component" value="Unassembled WGS sequence"/>
</dbReference>
<organism evidence="1 2">
    <name type="scientific">Nephila pilipes</name>
    <name type="common">Giant wood spider</name>
    <name type="synonym">Nephila maculata</name>
    <dbReference type="NCBI Taxonomy" id="299642"/>
    <lineage>
        <taxon>Eukaryota</taxon>
        <taxon>Metazoa</taxon>
        <taxon>Ecdysozoa</taxon>
        <taxon>Arthropoda</taxon>
        <taxon>Chelicerata</taxon>
        <taxon>Arachnida</taxon>
        <taxon>Araneae</taxon>
        <taxon>Araneomorphae</taxon>
        <taxon>Entelegynae</taxon>
        <taxon>Araneoidea</taxon>
        <taxon>Nephilidae</taxon>
        <taxon>Nephila</taxon>
    </lineage>
</organism>
<evidence type="ECO:0000313" key="2">
    <source>
        <dbReference type="Proteomes" id="UP000887013"/>
    </source>
</evidence>
<accession>A0A8X6P991</accession>
<comment type="caution">
    <text evidence="1">The sequence shown here is derived from an EMBL/GenBank/DDBJ whole genome shotgun (WGS) entry which is preliminary data.</text>
</comment>
<keyword evidence="2" id="KW-1185">Reference proteome</keyword>
<dbReference type="EMBL" id="BMAW01066007">
    <property type="protein sequence ID" value="GFT52957.1"/>
    <property type="molecule type" value="Genomic_DNA"/>
</dbReference>
<reference evidence="1" key="1">
    <citation type="submission" date="2020-08" db="EMBL/GenBank/DDBJ databases">
        <title>Multicomponent nature underlies the extraordinary mechanical properties of spider dragline silk.</title>
        <authorList>
            <person name="Kono N."/>
            <person name="Nakamura H."/>
            <person name="Mori M."/>
            <person name="Yoshida Y."/>
            <person name="Ohtoshi R."/>
            <person name="Malay A.D."/>
            <person name="Moran D.A.P."/>
            <person name="Tomita M."/>
            <person name="Numata K."/>
            <person name="Arakawa K."/>
        </authorList>
    </citation>
    <scope>NUCLEOTIDE SEQUENCE</scope>
</reference>